<protein>
    <submittedName>
        <fullName evidence="1">Uncharacterized protein</fullName>
    </submittedName>
</protein>
<proteinExistence type="predicted"/>
<dbReference type="EMBL" id="MT142776">
    <property type="protein sequence ID" value="QJA88407.1"/>
    <property type="molecule type" value="Genomic_DNA"/>
</dbReference>
<dbReference type="AlphaFoldDB" id="A0A6M3L1F5"/>
<reference evidence="1" key="1">
    <citation type="submission" date="2020-03" db="EMBL/GenBank/DDBJ databases">
        <title>The deep terrestrial virosphere.</title>
        <authorList>
            <person name="Holmfeldt K."/>
            <person name="Nilsson E."/>
            <person name="Simone D."/>
            <person name="Lopez-Fernandez M."/>
            <person name="Wu X."/>
            <person name="de Brujin I."/>
            <person name="Lundin D."/>
            <person name="Andersson A."/>
            <person name="Bertilsson S."/>
            <person name="Dopson M."/>
        </authorList>
    </citation>
    <scope>NUCLEOTIDE SEQUENCE</scope>
    <source>
        <strain evidence="1">MM415B02766</strain>
    </source>
</reference>
<sequence>MIVDELIKLQKQKGLNNQQFAESIGIHKQSWYRNKRTKIIDAETLLSAVRIYPELREAFLALAIGVRDTVLNPYETHHKRNLTAFGNKIIVSIKKRFLHH</sequence>
<gene>
    <name evidence="1" type="ORF">MM415B02766_0007</name>
</gene>
<name>A0A6M3L1F5_9ZZZZ</name>
<organism evidence="1">
    <name type="scientific">viral metagenome</name>
    <dbReference type="NCBI Taxonomy" id="1070528"/>
    <lineage>
        <taxon>unclassified sequences</taxon>
        <taxon>metagenomes</taxon>
        <taxon>organismal metagenomes</taxon>
    </lineage>
</organism>
<evidence type="ECO:0000313" key="1">
    <source>
        <dbReference type="EMBL" id="QJA88407.1"/>
    </source>
</evidence>
<accession>A0A6M3L1F5</accession>